<dbReference type="InterPro" id="IPR021080">
    <property type="entry name" value="Minor_capsid_protein"/>
</dbReference>
<reference evidence="1 2" key="1">
    <citation type="journal article" date="2023" name="PLoS ONE">
        <title>Genome-based metabolic and phylogenomic analysis of three Terrisporobacter species.</title>
        <authorList>
            <person name="Boer T."/>
            <person name="Bengelsdorf F.R."/>
            <person name="Bomeke M."/>
            <person name="Daniel R."/>
            <person name="Poehlein A."/>
        </authorList>
    </citation>
    <scope>NUCLEOTIDE SEQUENCE [LARGE SCALE GENOMIC DNA]</scope>
    <source>
        <strain evidence="1 2">DSM 1288</strain>
    </source>
</reference>
<proteinExistence type="predicted"/>
<dbReference type="RefSeq" id="WP_018592622.1">
    <property type="nucleotide sequence ID" value="NZ_CP117523.1"/>
</dbReference>
<evidence type="ECO:0008006" key="3">
    <source>
        <dbReference type="Google" id="ProtNLM"/>
    </source>
</evidence>
<organism evidence="1 2">
    <name type="scientific">Terrisporobacter glycolicus ATCC 14880 = DSM 1288</name>
    <dbReference type="NCBI Taxonomy" id="1121315"/>
    <lineage>
        <taxon>Bacteria</taxon>
        <taxon>Bacillati</taxon>
        <taxon>Bacillota</taxon>
        <taxon>Clostridia</taxon>
        <taxon>Peptostreptococcales</taxon>
        <taxon>Peptostreptococcaceae</taxon>
        <taxon>Terrisporobacter</taxon>
    </lineage>
</organism>
<evidence type="ECO:0000313" key="1">
    <source>
        <dbReference type="EMBL" id="WWD84123.1"/>
    </source>
</evidence>
<keyword evidence="2" id="KW-1185">Reference proteome</keyword>
<dbReference type="Pfam" id="PF11114">
    <property type="entry name" value="Minor_capsid_2"/>
    <property type="match status" value="1"/>
</dbReference>
<sequence length="118" mass="13345">MAKVKLKMEPLQKILTARRLQENGEGQKFLSSQVKKFCDPYVPFQEGPLKNTAVVNTKSVIYPSIYARYQYYGVSKLGKPLNYGHPPLRGKMWDKRMMADKGPELVSSVAKFCGGKSK</sequence>
<evidence type="ECO:0000313" key="2">
    <source>
        <dbReference type="Proteomes" id="UP001348492"/>
    </source>
</evidence>
<gene>
    <name evidence="1" type="ORF">TEGL_25450</name>
</gene>
<dbReference type="Proteomes" id="UP001348492">
    <property type="component" value="Chromosome"/>
</dbReference>
<accession>A0ABZ2EWP6</accession>
<protein>
    <recommendedName>
        <fullName evidence="3">Capsid protein</fullName>
    </recommendedName>
</protein>
<name>A0ABZ2EWP6_9FIRM</name>
<dbReference type="EMBL" id="CP117523">
    <property type="protein sequence ID" value="WWD84123.1"/>
    <property type="molecule type" value="Genomic_DNA"/>
</dbReference>